<keyword evidence="5 10" id="KW-0641">Proline biosynthesis</keyword>
<proteinExistence type="inferred from homology"/>
<comment type="catalytic activity">
    <reaction evidence="9 10">
        <text>L-proline + NADP(+) = (S)-1-pyrroline-5-carboxylate + NADPH + 2 H(+)</text>
        <dbReference type="Rhea" id="RHEA:14109"/>
        <dbReference type="ChEBI" id="CHEBI:15378"/>
        <dbReference type="ChEBI" id="CHEBI:17388"/>
        <dbReference type="ChEBI" id="CHEBI:57783"/>
        <dbReference type="ChEBI" id="CHEBI:58349"/>
        <dbReference type="ChEBI" id="CHEBI:60039"/>
        <dbReference type="EC" id="1.5.1.2"/>
    </reaction>
</comment>
<dbReference type="Gene3D" id="3.40.50.720">
    <property type="entry name" value="NAD(P)-binding Rossmann-like Domain"/>
    <property type="match status" value="1"/>
</dbReference>
<feature type="binding site" evidence="12">
    <location>
        <position position="56"/>
    </location>
    <ligand>
        <name>NADPH</name>
        <dbReference type="ChEBI" id="CHEBI:57783"/>
    </ligand>
</feature>
<feature type="binding site" evidence="12">
    <location>
        <begin position="8"/>
        <end position="13"/>
    </location>
    <ligand>
        <name>NADP(+)</name>
        <dbReference type="ChEBI" id="CHEBI:58349"/>
    </ligand>
</feature>
<dbReference type="GO" id="GO:0055129">
    <property type="term" value="P:L-proline biosynthetic process"/>
    <property type="evidence" value="ECO:0007669"/>
    <property type="project" value="UniProtKB-UniRule"/>
</dbReference>
<dbReference type="PANTHER" id="PTHR11645:SF0">
    <property type="entry name" value="PYRROLINE-5-CARBOXYLATE REDUCTASE 3"/>
    <property type="match status" value="1"/>
</dbReference>
<dbReference type="GO" id="GO:0005737">
    <property type="term" value="C:cytoplasm"/>
    <property type="evidence" value="ECO:0007669"/>
    <property type="project" value="UniProtKB-SubCell"/>
</dbReference>
<feature type="domain" description="Pyrroline-5-carboxylate reductase catalytic N-terminal" evidence="13">
    <location>
        <begin position="4"/>
        <end position="98"/>
    </location>
</feature>
<evidence type="ECO:0000259" key="13">
    <source>
        <dbReference type="Pfam" id="PF03807"/>
    </source>
</evidence>
<dbReference type="PIRSF" id="PIRSF000193">
    <property type="entry name" value="Pyrrol-5-carb_rd"/>
    <property type="match status" value="1"/>
</dbReference>
<evidence type="ECO:0000259" key="14">
    <source>
        <dbReference type="Pfam" id="PF14748"/>
    </source>
</evidence>
<dbReference type="Pfam" id="PF03807">
    <property type="entry name" value="F420_oxidored"/>
    <property type="match status" value="1"/>
</dbReference>
<keyword evidence="6 10" id="KW-0521">NADP</keyword>
<evidence type="ECO:0000256" key="3">
    <source>
        <dbReference type="ARBA" id="ARBA00022490"/>
    </source>
</evidence>
<comment type="caution">
    <text evidence="15">The sequence shown here is derived from an EMBL/GenBank/DDBJ whole genome shotgun (WGS) entry which is preliminary data.</text>
</comment>
<dbReference type="InterPro" id="IPR000304">
    <property type="entry name" value="Pyrroline-COOH_reductase"/>
</dbReference>
<dbReference type="FunFam" id="1.10.3730.10:FF:000001">
    <property type="entry name" value="Pyrroline-5-carboxylate reductase"/>
    <property type="match status" value="1"/>
</dbReference>
<dbReference type="PANTHER" id="PTHR11645">
    <property type="entry name" value="PYRROLINE-5-CARBOXYLATE REDUCTASE"/>
    <property type="match status" value="1"/>
</dbReference>
<dbReference type="GO" id="GO:0004735">
    <property type="term" value="F:pyrroline-5-carboxylate reductase activity"/>
    <property type="evidence" value="ECO:0007669"/>
    <property type="project" value="UniProtKB-UniRule"/>
</dbReference>
<dbReference type="RefSeq" id="WP_232592908.1">
    <property type="nucleotide sequence ID" value="NZ_BSPD01000065.1"/>
</dbReference>
<comment type="catalytic activity">
    <reaction evidence="8 10">
        <text>L-proline + NAD(+) = (S)-1-pyrroline-5-carboxylate + NADH + 2 H(+)</text>
        <dbReference type="Rhea" id="RHEA:14105"/>
        <dbReference type="ChEBI" id="CHEBI:15378"/>
        <dbReference type="ChEBI" id="CHEBI:17388"/>
        <dbReference type="ChEBI" id="CHEBI:57540"/>
        <dbReference type="ChEBI" id="CHEBI:57945"/>
        <dbReference type="ChEBI" id="CHEBI:60039"/>
        <dbReference type="EC" id="1.5.1.2"/>
    </reaction>
</comment>
<evidence type="ECO:0000256" key="4">
    <source>
        <dbReference type="ARBA" id="ARBA00022605"/>
    </source>
</evidence>
<dbReference type="InterPro" id="IPR036291">
    <property type="entry name" value="NAD(P)-bd_dom_sf"/>
</dbReference>
<gene>
    <name evidence="10 15" type="primary">proC</name>
    <name evidence="15" type="ORF">GCM10007877_27740</name>
</gene>
<dbReference type="SUPFAM" id="SSF51735">
    <property type="entry name" value="NAD(P)-binding Rossmann-fold domains"/>
    <property type="match status" value="1"/>
</dbReference>
<dbReference type="AlphaFoldDB" id="A0AA37TBI2"/>
<feature type="binding site" evidence="12">
    <location>
        <begin position="69"/>
        <end position="72"/>
    </location>
    <ligand>
        <name>NADP(+)</name>
        <dbReference type="ChEBI" id="CHEBI:58349"/>
    </ligand>
</feature>
<name>A0AA37TBI2_9GAMM</name>
<keyword evidence="3 10" id="KW-0963">Cytoplasm</keyword>
<dbReference type="Proteomes" id="UP001156870">
    <property type="component" value="Unassembled WGS sequence"/>
</dbReference>
<dbReference type="EMBL" id="BSPD01000065">
    <property type="protein sequence ID" value="GLS27055.1"/>
    <property type="molecule type" value="Genomic_DNA"/>
</dbReference>
<evidence type="ECO:0000256" key="8">
    <source>
        <dbReference type="ARBA" id="ARBA00050547"/>
    </source>
</evidence>
<dbReference type="Gene3D" id="1.10.3730.10">
    <property type="entry name" value="ProC C-terminal domain-like"/>
    <property type="match status" value="1"/>
</dbReference>
<evidence type="ECO:0000256" key="11">
    <source>
        <dbReference type="NCBIfam" id="TIGR00112"/>
    </source>
</evidence>
<dbReference type="InterPro" id="IPR008927">
    <property type="entry name" value="6-PGluconate_DH-like_C_sf"/>
</dbReference>
<comment type="function">
    <text evidence="10">Catalyzes the reduction of 1-pyrroline-5-carboxylate (PCA) to L-proline.</text>
</comment>
<dbReference type="EC" id="1.5.1.2" evidence="10 11"/>
<dbReference type="NCBIfam" id="TIGR00112">
    <property type="entry name" value="proC"/>
    <property type="match status" value="1"/>
</dbReference>
<organism evidence="15 16">
    <name type="scientific">Marinibactrum halimedae</name>
    <dbReference type="NCBI Taxonomy" id="1444977"/>
    <lineage>
        <taxon>Bacteria</taxon>
        <taxon>Pseudomonadati</taxon>
        <taxon>Pseudomonadota</taxon>
        <taxon>Gammaproteobacteria</taxon>
        <taxon>Cellvibrionales</taxon>
        <taxon>Cellvibrionaceae</taxon>
        <taxon>Marinibactrum</taxon>
    </lineage>
</organism>
<evidence type="ECO:0000256" key="5">
    <source>
        <dbReference type="ARBA" id="ARBA00022650"/>
    </source>
</evidence>
<accession>A0AA37TBI2</accession>
<keyword evidence="16" id="KW-1185">Reference proteome</keyword>
<dbReference type="InterPro" id="IPR029036">
    <property type="entry name" value="P5CR_dimer"/>
</dbReference>
<evidence type="ECO:0000256" key="12">
    <source>
        <dbReference type="PIRSR" id="PIRSR000193-1"/>
    </source>
</evidence>
<reference evidence="15 16" key="1">
    <citation type="journal article" date="2014" name="Int. J. Syst. Evol. Microbiol.">
        <title>Complete genome sequence of Corynebacterium casei LMG S-19264T (=DSM 44701T), isolated from a smear-ripened cheese.</title>
        <authorList>
            <consortium name="US DOE Joint Genome Institute (JGI-PGF)"/>
            <person name="Walter F."/>
            <person name="Albersmeier A."/>
            <person name="Kalinowski J."/>
            <person name="Ruckert C."/>
        </authorList>
    </citation>
    <scope>NUCLEOTIDE SEQUENCE [LARGE SCALE GENOMIC DNA]</scope>
    <source>
        <strain evidence="15 16">NBRC 110095</strain>
    </source>
</reference>
<dbReference type="FunFam" id="3.40.50.720:FF:000105">
    <property type="entry name" value="Pyrroline-5-carboxylate reductase"/>
    <property type="match status" value="1"/>
</dbReference>
<dbReference type="SUPFAM" id="SSF48179">
    <property type="entry name" value="6-phosphogluconate dehydrogenase C-terminal domain-like"/>
    <property type="match status" value="1"/>
</dbReference>
<evidence type="ECO:0000256" key="7">
    <source>
        <dbReference type="ARBA" id="ARBA00023002"/>
    </source>
</evidence>
<dbReference type="HAMAP" id="MF_01925">
    <property type="entry name" value="P5C_reductase"/>
    <property type="match status" value="1"/>
</dbReference>
<protein>
    <recommendedName>
        <fullName evidence="10 11">Pyrroline-5-carboxylate reductase</fullName>
        <shortName evidence="10">P5C reductase</shortName>
        <shortName evidence="10">P5CR</shortName>
        <ecNumber evidence="10 11">1.5.1.2</ecNumber>
    </recommendedName>
    <alternativeName>
        <fullName evidence="10">PCA reductase</fullName>
    </alternativeName>
</protein>
<keyword evidence="7 10" id="KW-0560">Oxidoreductase</keyword>
<comment type="similarity">
    <text evidence="2 10">Belongs to the pyrroline-5-carboxylate reductase family.</text>
</comment>
<comment type="pathway">
    <text evidence="1 10">Amino-acid biosynthesis; L-proline biosynthesis; L-proline from L-glutamate 5-semialdehyde: step 1/1.</text>
</comment>
<evidence type="ECO:0000313" key="16">
    <source>
        <dbReference type="Proteomes" id="UP001156870"/>
    </source>
</evidence>
<evidence type="ECO:0000256" key="6">
    <source>
        <dbReference type="ARBA" id="ARBA00022857"/>
    </source>
</evidence>
<feature type="domain" description="Pyrroline-5-carboxylate reductase dimerisation" evidence="14">
    <location>
        <begin position="162"/>
        <end position="265"/>
    </location>
</feature>
<evidence type="ECO:0000256" key="2">
    <source>
        <dbReference type="ARBA" id="ARBA00005525"/>
    </source>
</evidence>
<dbReference type="InterPro" id="IPR028939">
    <property type="entry name" value="P5C_Rdtase_cat_N"/>
</dbReference>
<dbReference type="Pfam" id="PF14748">
    <property type="entry name" value="P5CR_dimer"/>
    <property type="match status" value="1"/>
</dbReference>
<evidence type="ECO:0000256" key="10">
    <source>
        <dbReference type="HAMAP-Rule" id="MF_01925"/>
    </source>
</evidence>
<evidence type="ECO:0000256" key="9">
    <source>
        <dbReference type="ARBA" id="ARBA00052690"/>
    </source>
</evidence>
<comment type="subcellular location">
    <subcellularLocation>
        <location evidence="10">Cytoplasm</location>
    </subcellularLocation>
</comment>
<keyword evidence="4 10" id="KW-0028">Amino-acid biosynthesis</keyword>
<sequence>MKSTIAFIGAGNMATAIIGGLLAEGIAPELLIASDPNTDALAHLSDEYGIRTYENNDEAARQADVIVLAVKPQIMQAVLEPLAAVITHNPLIISIAAGIESASLSHWLGEQHAIVRCMPNTPAMVREGASGLFANANTSDSQRALAEHILSAVGKVAWVEDEHQMHAITAISGSAPAYFFLLMEAMIESGMKQGLSEDVAKDLALQTALGAASLASNSDITPSELRRRVTSPNGTTEAALNTLTECDFKNTVHLAMKACAERSEALGKTLKD</sequence>
<evidence type="ECO:0000313" key="15">
    <source>
        <dbReference type="EMBL" id="GLS27055.1"/>
    </source>
</evidence>
<evidence type="ECO:0000256" key="1">
    <source>
        <dbReference type="ARBA" id="ARBA00005205"/>
    </source>
</evidence>